<comment type="caution">
    <text evidence="1">The sequence shown here is derived from an EMBL/GenBank/DDBJ whole genome shotgun (WGS) entry which is preliminary data.</text>
</comment>
<evidence type="ECO:0000313" key="2">
    <source>
        <dbReference type="Proteomes" id="UP000075515"/>
    </source>
</evidence>
<gene>
    <name evidence="1" type="ORF">BE18_22845</name>
</gene>
<dbReference type="AlphaFoldDB" id="A0A150S9W1"/>
<accession>A0A150S9W1</accession>
<dbReference type="EMBL" id="JEMC01002261">
    <property type="protein sequence ID" value="KYF89274.1"/>
    <property type="molecule type" value="Genomic_DNA"/>
</dbReference>
<evidence type="ECO:0000313" key="1">
    <source>
        <dbReference type="EMBL" id="KYF89274.1"/>
    </source>
</evidence>
<organism evidence="1 2">
    <name type="scientific">Sorangium cellulosum</name>
    <name type="common">Polyangium cellulosum</name>
    <dbReference type="NCBI Taxonomy" id="56"/>
    <lineage>
        <taxon>Bacteria</taxon>
        <taxon>Pseudomonadati</taxon>
        <taxon>Myxococcota</taxon>
        <taxon>Polyangia</taxon>
        <taxon>Polyangiales</taxon>
        <taxon>Polyangiaceae</taxon>
        <taxon>Sorangium</taxon>
    </lineage>
</organism>
<proteinExistence type="predicted"/>
<name>A0A150S9W1_SORCE</name>
<protein>
    <submittedName>
        <fullName evidence="1">Uncharacterized protein</fullName>
    </submittedName>
</protein>
<sequence>MSIRDAYLPILDKYRGMLNTTWDLRRYDVVVRINTWTPGILPGAQGSTREPVDTPLLVNGGRVKVEQLTQRDIIASGGLYQDQDLKIGPLTPPYTNAQGLPAGTDPAVFDPVISGSNTEVLFKITGPGYSTGAWFKKIGQELPKANFSYYLIVRKTAAQNV</sequence>
<reference evidence="1 2" key="1">
    <citation type="submission" date="2014-02" db="EMBL/GenBank/DDBJ databases">
        <title>The small core and large imbalanced accessory genome model reveals a collaborative survival strategy of Sorangium cellulosum strains in nature.</title>
        <authorList>
            <person name="Han K."/>
            <person name="Peng R."/>
            <person name="Blom J."/>
            <person name="Li Y.-Z."/>
        </authorList>
    </citation>
    <scope>NUCLEOTIDE SEQUENCE [LARGE SCALE GENOMIC DNA]</scope>
    <source>
        <strain evidence="1 2">So0149</strain>
    </source>
</reference>
<dbReference type="Proteomes" id="UP000075515">
    <property type="component" value="Unassembled WGS sequence"/>
</dbReference>